<feature type="signal peptide" evidence="4">
    <location>
        <begin position="1"/>
        <end position="15"/>
    </location>
</feature>
<dbReference type="EMBL" id="LT598455">
    <property type="protein sequence ID" value="SCU87452.1"/>
    <property type="molecule type" value="Genomic_DNA"/>
</dbReference>
<dbReference type="STRING" id="1266660.A0A1G4JBN7"/>
<dbReference type="Proteomes" id="UP000190274">
    <property type="component" value="Chromosome E"/>
</dbReference>
<dbReference type="GO" id="GO:0031505">
    <property type="term" value="P:fungal-type cell wall organization"/>
    <property type="evidence" value="ECO:0007669"/>
    <property type="project" value="EnsemblFungi"/>
</dbReference>
<reference evidence="7" key="1">
    <citation type="submission" date="2016-03" db="EMBL/GenBank/DDBJ databases">
        <authorList>
            <person name="Devillers H."/>
        </authorList>
    </citation>
    <scope>NUCLEOTIDE SEQUENCE [LARGE SCALE GENOMIC DNA]</scope>
</reference>
<sequence>MRFALWAFFISLVVADIALVEPGTGKSFSPSGGTLSIPVKWNDDGKAPTLSKIEYYVFNLCYGNNDNIDCVEQSGDNNKVESSDLKKGDDGYYSETATFDSSAAGNGQYFLQVYGFIKDLGGGTIYQSIHYSPRFTLKSMKGTISPSVTTNTQPTAQVAYQTATAAQTGDTSKSFTVPYTKQTGSFRYAPMQTQPSGSVTATSWTRRFPTSAVTFYSTYQTSVQQASTITPGWSYTITSEVNWATPRPYPSQNGGWYDPKSRQTLTTRKLNLKQWVGHAFASSA</sequence>
<dbReference type="PANTHER" id="PTHR28154">
    <property type="entry name" value="CELL WALL SYNTHESIS PROTEIN KNH1-RELATED"/>
    <property type="match status" value="1"/>
</dbReference>
<keyword evidence="7" id="KW-1185">Reference proteome</keyword>
<evidence type="ECO:0000259" key="5">
    <source>
        <dbReference type="Pfam" id="PF05390"/>
    </source>
</evidence>
<gene>
    <name evidence="6" type="ORF">LADA_0E04082G</name>
</gene>
<evidence type="ECO:0000256" key="4">
    <source>
        <dbReference type="SAM" id="SignalP"/>
    </source>
</evidence>
<dbReference type="GO" id="GO:0042546">
    <property type="term" value="P:cell wall biogenesis"/>
    <property type="evidence" value="ECO:0007669"/>
    <property type="project" value="InterPro"/>
</dbReference>
<evidence type="ECO:0000256" key="2">
    <source>
        <dbReference type="ARBA" id="ARBA00006816"/>
    </source>
</evidence>
<feature type="chain" id="PRO_5012023358" evidence="4">
    <location>
        <begin position="16"/>
        <end position="284"/>
    </location>
</feature>
<dbReference type="PANTHER" id="PTHR28154:SF1">
    <property type="entry name" value="CELL WALL SYNTHESIS PROTEIN KNH1-RELATED"/>
    <property type="match status" value="1"/>
</dbReference>
<dbReference type="InterPro" id="IPR008659">
    <property type="entry name" value="Kre9/Knh1_C"/>
</dbReference>
<comment type="similarity">
    <text evidence="2">Belongs to the KRE9/KNH1 family.</text>
</comment>
<evidence type="ECO:0000313" key="6">
    <source>
        <dbReference type="EMBL" id="SCU87452.1"/>
    </source>
</evidence>
<keyword evidence="3 4" id="KW-0732">Signal</keyword>
<dbReference type="GO" id="GO:0006078">
    <property type="term" value="P:(1-&gt;6)-beta-D-glucan biosynthetic process"/>
    <property type="evidence" value="ECO:0007669"/>
    <property type="project" value="InterPro"/>
</dbReference>
<dbReference type="GO" id="GO:0005576">
    <property type="term" value="C:extracellular region"/>
    <property type="evidence" value="ECO:0007669"/>
    <property type="project" value="EnsemblFungi"/>
</dbReference>
<evidence type="ECO:0000313" key="7">
    <source>
        <dbReference type="Proteomes" id="UP000190274"/>
    </source>
</evidence>
<comment type="function">
    <text evidence="1">Involved in cell wall beta(1-&gt;6) glucan synthesis.</text>
</comment>
<proteinExistence type="inferred from homology"/>
<organism evidence="6 7">
    <name type="scientific">Lachancea dasiensis</name>
    <dbReference type="NCBI Taxonomy" id="1072105"/>
    <lineage>
        <taxon>Eukaryota</taxon>
        <taxon>Fungi</taxon>
        <taxon>Dikarya</taxon>
        <taxon>Ascomycota</taxon>
        <taxon>Saccharomycotina</taxon>
        <taxon>Saccharomycetes</taxon>
        <taxon>Saccharomycetales</taxon>
        <taxon>Saccharomycetaceae</taxon>
        <taxon>Lachancea</taxon>
    </lineage>
</organism>
<evidence type="ECO:0000256" key="3">
    <source>
        <dbReference type="ARBA" id="ARBA00022729"/>
    </source>
</evidence>
<protein>
    <submittedName>
        <fullName evidence="6">LADA_0E04082g1_1</fullName>
    </submittedName>
</protein>
<dbReference type="OrthoDB" id="2432613at2759"/>
<dbReference type="InterPro" id="IPR045328">
    <property type="entry name" value="Kre9/Knh1"/>
</dbReference>
<evidence type="ECO:0000256" key="1">
    <source>
        <dbReference type="ARBA" id="ARBA00004010"/>
    </source>
</evidence>
<dbReference type="AlphaFoldDB" id="A0A1G4JBN7"/>
<dbReference type="Pfam" id="PF05390">
    <property type="entry name" value="Kre9_KNH1_C"/>
    <property type="match status" value="1"/>
</dbReference>
<name>A0A1G4JBN7_9SACH</name>
<accession>A0A1G4JBN7</accession>
<feature type="domain" description="Yeast cell wall synthesis Kre9/Knh1 C-terminal" evidence="5">
    <location>
        <begin position="172"/>
        <end position="271"/>
    </location>
</feature>